<dbReference type="PANTHER" id="PTHR40590:SF1">
    <property type="entry name" value="CYTOPLASMIC PROTEIN"/>
    <property type="match status" value="1"/>
</dbReference>
<keyword evidence="3" id="KW-1185">Reference proteome</keyword>
<evidence type="ECO:0000256" key="1">
    <source>
        <dbReference type="SAM" id="SignalP"/>
    </source>
</evidence>
<name>A0ABV2TME2_9RHOO</name>
<keyword evidence="1" id="KW-0732">Signal</keyword>
<dbReference type="EMBL" id="JBEWZI010000013">
    <property type="protein sequence ID" value="MET7015076.1"/>
    <property type="molecule type" value="Genomic_DNA"/>
</dbReference>
<comment type="caution">
    <text evidence="2">The sequence shown here is derived from an EMBL/GenBank/DDBJ whole genome shotgun (WGS) entry which is preliminary data.</text>
</comment>
<evidence type="ECO:0000313" key="2">
    <source>
        <dbReference type="EMBL" id="MET7015076.1"/>
    </source>
</evidence>
<dbReference type="RefSeq" id="WP_354601538.1">
    <property type="nucleotide sequence ID" value="NZ_JBEWZI010000013.1"/>
</dbReference>
<gene>
    <name evidence="2" type="ORF">ABXR19_12810</name>
</gene>
<dbReference type="InterPro" id="IPR047111">
    <property type="entry name" value="YbaP-like"/>
</dbReference>
<evidence type="ECO:0000313" key="3">
    <source>
        <dbReference type="Proteomes" id="UP001549691"/>
    </source>
</evidence>
<dbReference type="Pfam" id="PF01963">
    <property type="entry name" value="TraB_PrgY_gumN"/>
    <property type="match status" value="1"/>
</dbReference>
<dbReference type="Proteomes" id="UP001549691">
    <property type="component" value="Unassembled WGS sequence"/>
</dbReference>
<dbReference type="PANTHER" id="PTHR40590">
    <property type="entry name" value="CYTOPLASMIC PROTEIN-RELATED"/>
    <property type="match status" value="1"/>
</dbReference>
<reference evidence="2 3" key="1">
    <citation type="submission" date="2024-07" db="EMBL/GenBank/DDBJ databases">
        <title>Uliginosibacterium flavum JJ3220;KACC:17644.</title>
        <authorList>
            <person name="Kim M.K."/>
        </authorList>
    </citation>
    <scope>NUCLEOTIDE SEQUENCE [LARGE SCALE GENOMIC DNA]</scope>
    <source>
        <strain evidence="2 3">KACC:17644</strain>
    </source>
</reference>
<feature type="signal peptide" evidence="1">
    <location>
        <begin position="1"/>
        <end position="21"/>
    </location>
</feature>
<protein>
    <submittedName>
        <fullName evidence="2">TraB/GumN family protein</fullName>
    </submittedName>
</protein>
<proteinExistence type="predicted"/>
<dbReference type="InterPro" id="IPR002816">
    <property type="entry name" value="TraB/PrgY/GumN_fam"/>
</dbReference>
<dbReference type="CDD" id="cd14789">
    <property type="entry name" value="Tiki"/>
    <property type="match status" value="1"/>
</dbReference>
<organism evidence="2 3">
    <name type="scientific">Uliginosibacterium flavum</name>
    <dbReference type="NCBI Taxonomy" id="1396831"/>
    <lineage>
        <taxon>Bacteria</taxon>
        <taxon>Pseudomonadati</taxon>
        <taxon>Pseudomonadota</taxon>
        <taxon>Betaproteobacteria</taxon>
        <taxon>Rhodocyclales</taxon>
        <taxon>Zoogloeaceae</taxon>
        <taxon>Uliginosibacterium</taxon>
    </lineage>
</organism>
<feature type="chain" id="PRO_5046671595" evidence="1">
    <location>
        <begin position="22"/>
        <end position="292"/>
    </location>
</feature>
<sequence>MLNSRKWLLLALCMWSTLAQAAGERLPLWEATNARGTVYLFGSIHVCNASCFPLPEAALRRLDASQTLVVELDPQRPEAQTKLMAAAMLPAGQRLSSRLSVADWRALQGAAAGLGLPGEALETMQPWMAGTVLSLLGAQQAGYEVSQGIDLALMQRARVQGLGLEELETIDTQITALSAGSEREQREALRLTIKQLQTGRVRPILDAMVRAWQTGDAVALSRLMREGMPSGSSLSRALIEDRNASMAATIAQSMQDGRTRFVVVGAAHLLGAEGIPALLGKRGYRVRQLDGQ</sequence>
<accession>A0ABV2TME2</accession>